<dbReference type="AlphaFoldDB" id="A0AAN8YAB5"/>
<evidence type="ECO:0000313" key="1">
    <source>
        <dbReference type="EMBL" id="KAK6784346.1"/>
    </source>
</evidence>
<protein>
    <submittedName>
        <fullName evidence="1">Uncharacterized protein</fullName>
    </submittedName>
</protein>
<proteinExistence type="predicted"/>
<comment type="caution">
    <text evidence="1">The sequence shown here is derived from an EMBL/GenBank/DDBJ whole genome shotgun (WGS) entry which is preliminary data.</text>
</comment>
<reference evidence="1 2" key="1">
    <citation type="submission" date="2024-02" db="EMBL/GenBank/DDBJ databases">
        <title>de novo genome assembly of Solanum bulbocastanum strain 11H21.</title>
        <authorList>
            <person name="Hosaka A.J."/>
        </authorList>
    </citation>
    <scope>NUCLEOTIDE SEQUENCE [LARGE SCALE GENOMIC DNA]</scope>
    <source>
        <tissue evidence="1">Young leaves</tissue>
    </source>
</reference>
<dbReference type="Proteomes" id="UP001371456">
    <property type="component" value="Unassembled WGS sequence"/>
</dbReference>
<organism evidence="1 2">
    <name type="scientific">Solanum bulbocastanum</name>
    <name type="common">Wild potato</name>
    <dbReference type="NCBI Taxonomy" id="147425"/>
    <lineage>
        <taxon>Eukaryota</taxon>
        <taxon>Viridiplantae</taxon>
        <taxon>Streptophyta</taxon>
        <taxon>Embryophyta</taxon>
        <taxon>Tracheophyta</taxon>
        <taxon>Spermatophyta</taxon>
        <taxon>Magnoliopsida</taxon>
        <taxon>eudicotyledons</taxon>
        <taxon>Gunneridae</taxon>
        <taxon>Pentapetalae</taxon>
        <taxon>asterids</taxon>
        <taxon>lamiids</taxon>
        <taxon>Solanales</taxon>
        <taxon>Solanaceae</taxon>
        <taxon>Solanoideae</taxon>
        <taxon>Solaneae</taxon>
        <taxon>Solanum</taxon>
    </lineage>
</organism>
<dbReference type="EMBL" id="JBANQN010000007">
    <property type="protein sequence ID" value="KAK6784346.1"/>
    <property type="molecule type" value="Genomic_DNA"/>
</dbReference>
<keyword evidence="2" id="KW-1185">Reference proteome</keyword>
<gene>
    <name evidence="1" type="ORF">RDI58_017801</name>
</gene>
<sequence length="96" mass="10642">MSNTVEKAGKQQDNTKNYVNGVFTKKQKQKIAPMKDSPLIAYLMMSSDLTKPDGENEEVGLAITCGADKKQNLIKVSVIKEISAKEQEKIVMNHDS</sequence>
<accession>A0AAN8YAB5</accession>
<evidence type="ECO:0000313" key="2">
    <source>
        <dbReference type="Proteomes" id="UP001371456"/>
    </source>
</evidence>
<name>A0AAN8YAB5_SOLBU</name>